<dbReference type="Proteomes" id="UP000825002">
    <property type="component" value="Unassembled WGS sequence"/>
</dbReference>
<evidence type="ECO:0000313" key="1">
    <source>
        <dbReference type="EMBL" id="KAG9511001.1"/>
    </source>
</evidence>
<protein>
    <submittedName>
        <fullName evidence="1">Uncharacterized protein</fullName>
    </submittedName>
</protein>
<keyword evidence="2" id="KW-1185">Reference proteome</keyword>
<accession>A0ABQ7SC47</accession>
<proteinExistence type="predicted"/>
<reference evidence="1 2" key="1">
    <citation type="submission" date="2020-10" db="EMBL/GenBank/DDBJ databases">
        <authorList>
            <person name="Klimov P.B."/>
            <person name="Dyachkov S.M."/>
            <person name="Chetverikov P.E."/>
        </authorList>
    </citation>
    <scope>NUCLEOTIDE SEQUENCE [LARGE SCALE GENOMIC DNA]</scope>
    <source>
        <strain evidence="1">BMOC 18-1129-001#AD2665</strain>
        <tissue evidence="1">Entire mites</tissue>
    </source>
</reference>
<evidence type="ECO:0000313" key="2">
    <source>
        <dbReference type="Proteomes" id="UP000825002"/>
    </source>
</evidence>
<dbReference type="EMBL" id="JAIFTH010000043">
    <property type="protein sequence ID" value="KAG9511001.1"/>
    <property type="molecule type" value="Genomic_DNA"/>
</dbReference>
<comment type="caution">
    <text evidence="1">The sequence shown here is derived from an EMBL/GenBank/DDBJ whole genome shotgun (WGS) entry which is preliminary data.</text>
</comment>
<organism evidence="1 2">
    <name type="scientific">Fragariocoptes setiger</name>
    <dbReference type="NCBI Taxonomy" id="1670756"/>
    <lineage>
        <taxon>Eukaryota</taxon>
        <taxon>Metazoa</taxon>
        <taxon>Ecdysozoa</taxon>
        <taxon>Arthropoda</taxon>
        <taxon>Chelicerata</taxon>
        <taxon>Arachnida</taxon>
        <taxon>Acari</taxon>
        <taxon>Acariformes</taxon>
        <taxon>Trombidiformes</taxon>
        <taxon>Prostigmata</taxon>
        <taxon>Eupodina</taxon>
        <taxon>Eriophyoidea</taxon>
        <taxon>Phytoptidae</taxon>
        <taxon>Fragariocoptes</taxon>
    </lineage>
</organism>
<name>A0ABQ7SC47_9ACAR</name>
<sequence length="98" mass="11445">MAFLWNWNDATGDELEELVDKYLRSHVRTIPSSPPDMIKLLCAWMCKNVATSSVTAQHHSRTRTRRKQLIRIYALKIKLDCNFQKISTANEQVFTSLY</sequence>
<gene>
    <name evidence="1" type="ORF">GZH46_00445</name>
</gene>